<dbReference type="InterPro" id="IPR019546">
    <property type="entry name" value="TAT_signal_bac_arc"/>
</dbReference>
<dbReference type="InterPro" id="IPR006311">
    <property type="entry name" value="TAT_signal"/>
</dbReference>
<gene>
    <name evidence="3" type="ORF">AVDCRST_MAG93-4321</name>
</gene>
<evidence type="ECO:0000256" key="1">
    <source>
        <dbReference type="SAM" id="MobiDB-lite"/>
    </source>
</evidence>
<keyword evidence="2" id="KW-0732">Signal</keyword>
<organism evidence="3">
    <name type="scientific">uncultured Chloroflexia bacterium</name>
    <dbReference type="NCBI Taxonomy" id="1672391"/>
    <lineage>
        <taxon>Bacteria</taxon>
        <taxon>Bacillati</taxon>
        <taxon>Chloroflexota</taxon>
        <taxon>Chloroflexia</taxon>
        <taxon>environmental samples</taxon>
    </lineage>
</organism>
<feature type="region of interest" description="Disordered" evidence="1">
    <location>
        <begin position="35"/>
        <end position="92"/>
    </location>
</feature>
<feature type="compositionally biased region" description="Low complexity" evidence="1">
    <location>
        <begin position="35"/>
        <end position="91"/>
    </location>
</feature>
<accession>A0A6J4K6S9</accession>
<evidence type="ECO:0008006" key="4">
    <source>
        <dbReference type="Google" id="ProtNLM"/>
    </source>
</evidence>
<sequence>MARKINRRTFLRTTGIGGGAIVMAACGAGPAAQVEPTQAPAAEPTAAPAAEPTAAPAAESTQVPQAEATLAPTTAAEPAATTAAEPAPAGAGMPIVTEPLTLTYWADLGGNAAATMTSFNEMTAYQEMEKLSGIHLEFQHPPLEATLATEQFNLGIQKSLFIPGGIV</sequence>
<protein>
    <recommendedName>
        <fullName evidence="4">Twin-arginine translocation signal domain-containing protein</fullName>
    </recommendedName>
</protein>
<dbReference type="NCBIfam" id="TIGR01409">
    <property type="entry name" value="TAT_signal_seq"/>
    <property type="match status" value="1"/>
</dbReference>
<dbReference type="PROSITE" id="PS51318">
    <property type="entry name" value="TAT"/>
    <property type="match status" value="1"/>
</dbReference>
<dbReference type="EMBL" id="CADCTR010001454">
    <property type="protein sequence ID" value="CAA9296891.1"/>
    <property type="molecule type" value="Genomic_DNA"/>
</dbReference>
<dbReference type="AlphaFoldDB" id="A0A6J4K6S9"/>
<name>A0A6J4K6S9_9CHLR</name>
<feature type="signal peptide" evidence="2">
    <location>
        <begin position="1"/>
        <end position="24"/>
    </location>
</feature>
<evidence type="ECO:0000256" key="2">
    <source>
        <dbReference type="SAM" id="SignalP"/>
    </source>
</evidence>
<reference evidence="3" key="1">
    <citation type="submission" date="2020-02" db="EMBL/GenBank/DDBJ databases">
        <authorList>
            <person name="Meier V. D."/>
        </authorList>
    </citation>
    <scope>NUCLEOTIDE SEQUENCE</scope>
    <source>
        <strain evidence="3">AVDCRST_MAG93</strain>
    </source>
</reference>
<evidence type="ECO:0000313" key="3">
    <source>
        <dbReference type="EMBL" id="CAA9296891.1"/>
    </source>
</evidence>
<dbReference type="PROSITE" id="PS51257">
    <property type="entry name" value="PROKAR_LIPOPROTEIN"/>
    <property type="match status" value="1"/>
</dbReference>
<proteinExistence type="predicted"/>
<feature type="chain" id="PRO_5026968840" description="Twin-arginine translocation signal domain-containing protein" evidence="2">
    <location>
        <begin position="25"/>
        <end position="167"/>
    </location>
</feature>